<keyword evidence="1" id="KW-0472">Membrane</keyword>
<dbReference type="Pfam" id="PF07686">
    <property type="entry name" value="V-set"/>
    <property type="match status" value="2"/>
</dbReference>
<dbReference type="Gene3D" id="2.60.40.10">
    <property type="entry name" value="Immunoglobulins"/>
    <property type="match status" value="2"/>
</dbReference>
<dbReference type="PROSITE" id="PS50835">
    <property type="entry name" value="IG_LIKE"/>
    <property type="match status" value="1"/>
</dbReference>
<dbReference type="GO" id="GO:0002250">
    <property type="term" value="P:adaptive immune response"/>
    <property type="evidence" value="ECO:0007669"/>
    <property type="project" value="InterPro"/>
</dbReference>
<organism evidence="4 5">
    <name type="scientific">Xyrichtys novacula</name>
    <name type="common">Pearly razorfish</name>
    <name type="synonym">Hemipteronotus novacula</name>
    <dbReference type="NCBI Taxonomy" id="13765"/>
    <lineage>
        <taxon>Eukaryota</taxon>
        <taxon>Metazoa</taxon>
        <taxon>Chordata</taxon>
        <taxon>Craniata</taxon>
        <taxon>Vertebrata</taxon>
        <taxon>Euteleostomi</taxon>
        <taxon>Actinopterygii</taxon>
        <taxon>Neopterygii</taxon>
        <taxon>Teleostei</taxon>
        <taxon>Neoteleostei</taxon>
        <taxon>Acanthomorphata</taxon>
        <taxon>Eupercaria</taxon>
        <taxon>Labriformes</taxon>
        <taxon>Labridae</taxon>
        <taxon>Xyrichtys</taxon>
    </lineage>
</organism>
<dbReference type="SMART" id="SM00406">
    <property type="entry name" value="IGv"/>
    <property type="match status" value="2"/>
</dbReference>
<dbReference type="InterPro" id="IPR013106">
    <property type="entry name" value="Ig_V-set"/>
</dbReference>
<dbReference type="PANTHER" id="PTHR15343:SF0">
    <property type="entry name" value="T-CELL ANTIGEN CD7"/>
    <property type="match status" value="1"/>
</dbReference>
<dbReference type="GO" id="GO:0016020">
    <property type="term" value="C:membrane"/>
    <property type="evidence" value="ECO:0007669"/>
    <property type="project" value="InterPro"/>
</dbReference>
<dbReference type="SMART" id="SM00409">
    <property type="entry name" value="IG"/>
    <property type="match status" value="2"/>
</dbReference>
<protein>
    <submittedName>
        <fullName evidence="4">Cd7 antigen-like</fullName>
    </submittedName>
</protein>
<feature type="transmembrane region" description="Helical" evidence="1">
    <location>
        <begin position="285"/>
        <end position="306"/>
    </location>
</feature>
<dbReference type="InterPro" id="IPR036179">
    <property type="entry name" value="Ig-like_dom_sf"/>
</dbReference>
<evidence type="ECO:0000313" key="5">
    <source>
        <dbReference type="Proteomes" id="UP001178508"/>
    </source>
</evidence>
<dbReference type="InterPro" id="IPR007110">
    <property type="entry name" value="Ig-like_dom"/>
</dbReference>
<gene>
    <name evidence="4" type="ORF">XNOV1_A032728</name>
</gene>
<dbReference type="InterPro" id="IPR003599">
    <property type="entry name" value="Ig_sub"/>
</dbReference>
<sequence>MSEIQYLAGLWTLLLLQTGCVCTEIAFLERDEGGSVVLPCAVDKKHPSPYGVYLKRRWLQQSEVLFMYTQSDPSMSADHKNRTSVNGDPDSHTVNVTISQLRASDTDRYYCEFVVDNPSSKDLRLQGNTEFFLLVNSDSPRSMDIGLVNTCAGGSAVIPCLPPRGETLAIEAVSLKRQKSQGAPVELLYHSKHQPGNNPSTSFSSSSWLPEKRVQLSSTLHPEGITYNLTLLQLQPEDSALYSCVLLQRGSPDKSTHFGRKVFYVSVQGGSLLSDQCGCSGYSTLLYALSAAVAILLLLLFIKCVLSCKGKTNRRDKSHPQIPIYEEMTGVKSESRKLAPHHLEEMDSSEYKNCDLKRSCPENYYEHPTGSLHPRKVSP</sequence>
<feature type="domain" description="Ig-like" evidence="3">
    <location>
        <begin position="32"/>
        <end position="111"/>
    </location>
</feature>
<dbReference type="InterPro" id="IPR039090">
    <property type="entry name" value="CD7"/>
</dbReference>
<dbReference type="PANTHER" id="PTHR15343">
    <property type="entry name" value="CD7"/>
    <property type="match status" value="1"/>
</dbReference>
<reference evidence="4" key="1">
    <citation type="submission" date="2023-08" db="EMBL/GenBank/DDBJ databases">
        <authorList>
            <person name="Alioto T."/>
            <person name="Alioto T."/>
            <person name="Gomez Garrido J."/>
        </authorList>
    </citation>
    <scope>NUCLEOTIDE SEQUENCE</scope>
</reference>
<dbReference type="InterPro" id="IPR013783">
    <property type="entry name" value="Ig-like_fold"/>
</dbReference>
<feature type="chain" id="PRO_5043695939" evidence="2">
    <location>
        <begin position="23"/>
        <end position="379"/>
    </location>
</feature>
<keyword evidence="1" id="KW-1133">Transmembrane helix</keyword>
<feature type="signal peptide" evidence="2">
    <location>
        <begin position="1"/>
        <end position="22"/>
    </location>
</feature>
<dbReference type="GO" id="GO:0038023">
    <property type="term" value="F:signaling receptor activity"/>
    <property type="evidence" value="ECO:0007669"/>
    <property type="project" value="InterPro"/>
</dbReference>
<name>A0AAV1EXU9_XYRNO</name>
<keyword evidence="5" id="KW-1185">Reference proteome</keyword>
<dbReference type="AlphaFoldDB" id="A0AAV1EXU9"/>
<evidence type="ECO:0000259" key="3">
    <source>
        <dbReference type="PROSITE" id="PS50835"/>
    </source>
</evidence>
<keyword evidence="2" id="KW-0732">Signal</keyword>
<dbReference type="SUPFAM" id="SSF48726">
    <property type="entry name" value="Immunoglobulin"/>
    <property type="match status" value="2"/>
</dbReference>
<proteinExistence type="predicted"/>
<evidence type="ECO:0000313" key="4">
    <source>
        <dbReference type="EMBL" id="CAJ1053593.1"/>
    </source>
</evidence>
<evidence type="ECO:0000256" key="1">
    <source>
        <dbReference type="SAM" id="Phobius"/>
    </source>
</evidence>
<accession>A0AAV1EXU9</accession>
<dbReference type="Proteomes" id="UP001178508">
    <property type="component" value="Chromosome 3"/>
</dbReference>
<keyword evidence="1" id="KW-0812">Transmembrane</keyword>
<dbReference type="EMBL" id="OY660866">
    <property type="protein sequence ID" value="CAJ1053593.1"/>
    <property type="molecule type" value="Genomic_DNA"/>
</dbReference>
<evidence type="ECO:0000256" key="2">
    <source>
        <dbReference type="SAM" id="SignalP"/>
    </source>
</evidence>